<dbReference type="NCBIfam" id="TIGR02666">
    <property type="entry name" value="moaA"/>
    <property type="match status" value="1"/>
</dbReference>
<feature type="binding site" evidence="12">
    <location>
        <position position="216"/>
    </location>
    <ligand>
        <name>S-adenosyl-L-methionine</name>
        <dbReference type="ChEBI" id="CHEBI:59789"/>
    </ligand>
</feature>
<comment type="pathway">
    <text evidence="12">Cofactor biosynthesis; molybdopterin biosynthesis.</text>
</comment>
<keyword evidence="8 12" id="KW-0342">GTP-binding</keyword>
<evidence type="ECO:0000256" key="3">
    <source>
        <dbReference type="ARBA" id="ARBA00022691"/>
    </source>
</evidence>
<feature type="binding site" evidence="12">
    <location>
        <position position="51"/>
    </location>
    <ligand>
        <name>[4Fe-4S] cluster</name>
        <dbReference type="ChEBI" id="CHEBI:49883"/>
        <label>1</label>
        <note>4Fe-4S-S-AdoMet</note>
    </ligand>
</feature>
<comment type="function">
    <text evidence="12">Catalyzes the cyclization of GTP to (8S)-3',8-cyclo-7,8-dihydroguanosine 5'-triphosphate.</text>
</comment>
<dbReference type="EC" id="4.1.99.22" evidence="1 12"/>
<keyword evidence="6 12" id="KW-0408">Iron</keyword>
<dbReference type="SFLD" id="SFLDG01067">
    <property type="entry name" value="SPASM/twitch_domain_containing"/>
    <property type="match status" value="1"/>
</dbReference>
<dbReference type="PANTHER" id="PTHR22960">
    <property type="entry name" value="MOLYBDOPTERIN COFACTOR SYNTHESIS PROTEIN A"/>
    <property type="match status" value="1"/>
</dbReference>
<evidence type="ECO:0000256" key="4">
    <source>
        <dbReference type="ARBA" id="ARBA00022723"/>
    </source>
</evidence>
<evidence type="ECO:0000256" key="10">
    <source>
        <dbReference type="ARBA" id="ARBA00023239"/>
    </source>
</evidence>
<evidence type="ECO:0000256" key="5">
    <source>
        <dbReference type="ARBA" id="ARBA00022741"/>
    </source>
</evidence>
<evidence type="ECO:0000313" key="14">
    <source>
        <dbReference type="EMBL" id="MBB4611208.1"/>
    </source>
</evidence>
<dbReference type="InterPro" id="IPR006638">
    <property type="entry name" value="Elp3/MiaA/NifB-like_rSAM"/>
</dbReference>
<accession>A0ABR6KDK3</accession>
<evidence type="ECO:0000256" key="11">
    <source>
        <dbReference type="ARBA" id="ARBA00048697"/>
    </source>
</evidence>
<evidence type="ECO:0000256" key="12">
    <source>
        <dbReference type="HAMAP-Rule" id="MF_01225"/>
    </source>
</evidence>
<dbReference type="SUPFAM" id="SSF102114">
    <property type="entry name" value="Radical SAM enzymes"/>
    <property type="match status" value="1"/>
</dbReference>
<dbReference type="SMART" id="SM00729">
    <property type="entry name" value="Elp3"/>
    <property type="match status" value="1"/>
</dbReference>
<feature type="binding site" evidence="12">
    <location>
        <position position="122"/>
    </location>
    <ligand>
        <name>GTP</name>
        <dbReference type="ChEBI" id="CHEBI:37565"/>
    </ligand>
</feature>
<dbReference type="Proteomes" id="UP000584663">
    <property type="component" value="Unassembled WGS sequence"/>
</dbReference>
<dbReference type="PROSITE" id="PS51918">
    <property type="entry name" value="RADICAL_SAM"/>
    <property type="match status" value="1"/>
</dbReference>
<dbReference type="Pfam" id="PF06463">
    <property type="entry name" value="Mob_synth_C"/>
    <property type="match status" value="1"/>
</dbReference>
<dbReference type="InterPro" id="IPR007197">
    <property type="entry name" value="rSAM"/>
</dbReference>
<dbReference type="InterPro" id="IPR013785">
    <property type="entry name" value="Aldolase_TIM"/>
</dbReference>
<evidence type="ECO:0000256" key="1">
    <source>
        <dbReference type="ARBA" id="ARBA00012167"/>
    </source>
</evidence>
<dbReference type="InterPro" id="IPR040064">
    <property type="entry name" value="MoaA-like"/>
</dbReference>
<feature type="binding site" evidence="12">
    <location>
        <position position="47"/>
    </location>
    <ligand>
        <name>[4Fe-4S] cluster</name>
        <dbReference type="ChEBI" id="CHEBI:49883"/>
        <label>1</label>
        <note>4Fe-4S-S-AdoMet</note>
    </ligand>
</feature>
<dbReference type="EMBL" id="JACHNX010000021">
    <property type="protein sequence ID" value="MBB4611208.1"/>
    <property type="molecule type" value="Genomic_DNA"/>
</dbReference>
<dbReference type="InterPro" id="IPR050105">
    <property type="entry name" value="MoCo_biosynth_MoaA/MoaC"/>
</dbReference>
<keyword evidence="3 12" id="KW-0949">S-adenosyl-L-methionine</keyword>
<feature type="binding site" evidence="12">
    <location>
        <position position="279"/>
    </location>
    <ligand>
        <name>[4Fe-4S] cluster</name>
        <dbReference type="ChEBI" id="CHEBI:49883"/>
        <label>2</label>
        <note>4Fe-4S-substrate</note>
    </ligand>
</feature>
<feature type="binding site" evidence="12">
    <location>
        <position position="54"/>
    </location>
    <ligand>
        <name>[4Fe-4S] cluster</name>
        <dbReference type="ChEBI" id="CHEBI:49883"/>
        <label>1</label>
        <note>4Fe-4S-S-AdoMet</note>
    </ligand>
</feature>
<sequence>MTMGRANNSSDNADAVAVTDRRPADGSLVDRHGRTIRYLRISVTDRCDLRCRYCMAEQMTFLPRAKLLSLDEIAIIAERFIARGVTRIRLSGGEPLVRRDVVDLVKRLGGYVGHGLDELTMTTNGTRLADHAGALVDAGVKRINVSLDSRDPERFRYITRHGDVGQVIHGILSARDAGLAIKINMVALKGMNEDEIASMLSWCVSERLDLSLIETMPLGAIDEDRVDRFLPLTAVFDRLAAEFPLVRAGHRTGGPARYWQVEGSETRLGLISPLTANFCDGCNRVRLTTEGKLYMCLGHEDQVDLKAALRNGGIEALDTAIDLGLAAKPARHDFRIEAGSAPAVSRHMSVTGG</sequence>
<dbReference type="PANTHER" id="PTHR22960:SF0">
    <property type="entry name" value="MOLYBDENUM COFACTOR BIOSYNTHESIS PROTEIN 1"/>
    <property type="match status" value="1"/>
</dbReference>
<evidence type="ECO:0000256" key="7">
    <source>
        <dbReference type="ARBA" id="ARBA00023014"/>
    </source>
</evidence>
<reference evidence="14 15" key="1">
    <citation type="submission" date="2020-08" db="EMBL/GenBank/DDBJ databases">
        <title>Genomic Encyclopedia of Type Strains, Phase IV (KMG-IV): sequencing the most valuable type-strain genomes for metagenomic binning, comparative biology and taxonomic classification.</title>
        <authorList>
            <person name="Goeker M."/>
        </authorList>
    </citation>
    <scope>NUCLEOTIDE SEQUENCE [LARGE SCALE GENOMIC DNA]</scope>
    <source>
        <strain evidence="14 15">DSM 14562</strain>
    </source>
</reference>
<comment type="caution">
    <text evidence="14">The sequence shown here is derived from an EMBL/GenBank/DDBJ whole genome shotgun (WGS) entry which is preliminary data.</text>
</comment>
<dbReference type="InterPro" id="IPR013483">
    <property type="entry name" value="MoaA"/>
</dbReference>
<feature type="binding site" evidence="12">
    <location>
        <position position="296"/>
    </location>
    <ligand>
        <name>[4Fe-4S] cluster</name>
        <dbReference type="ChEBI" id="CHEBI:49883"/>
        <label>2</label>
        <note>4Fe-4S-substrate</note>
    </ligand>
</feature>
<dbReference type="SFLD" id="SFLDS00029">
    <property type="entry name" value="Radical_SAM"/>
    <property type="match status" value="1"/>
</dbReference>
<evidence type="ECO:0000256" key="2">
    <source>
        <dbReference type="ARBA" id="ARBA00022485"/>
    </source>
</evidence>
<dbReference type="SFLD" id="SFLDG01386">
    <property type="entry name" value="main_SPASM_domain-containing"/>
    <property type="match status" value="1"/>
</dbReference>
<feature type="binding site" evidence="12">
    <location>
        <position position="146"/>
    </location>
    <ligand>
        <name>S-adenosyl-L-methionine</name>
        <dbReference type="ChEBI" id="CHEBI:59789"/>
    </ligand>
</feature>
<gene>
    <name evidence="12" type="primary">moaA</name>
    <name evidence="14" type="ORF">GGQ89_003451</name>
</gene>
<protein>
    <recommendedName>
        <fullName evidence="1 12">GTP 3',8-cyclase</fullName>
        <ecNumber evidence="1 12">4.1.99.22</ecNumber>
    </recommendedName>
    <alternativeName>
        <fullName evidence="12">Molybdenum cofactor biosynthesis protein A</fullName>
    </alternativeName>
</protein>
<comment type="similarity">
    <text evidence="12">Belongs to the radical SAM superfamily. MoaA family.</text>
</comment>
<dbReference type="CDD" id="cd01335">
    <property type="entry name" value="Radical_SAM"/>
    <property type="match status" value="1"/>
</dbReference>
<keyword evidence="2 12" id="KW-0004">4Fe-4S</keyword>
<keyword evidence="9 12" id="KW-0501">Molybdenum cofactor biosynthesis</keyword>
<dbReference type="InterPro" id="IPR000385">
    <property type="entry name" value="MoaA_NifB_PqqE_Fe-S-bd_CS"/>
</dbReference>
<feature type="domain" description="Radical SAM core" evidence="13">
    <location>
        <begin position="31"/>
        <end position="256"/>
    </location>
</feature>
<dbReference type="CDD" id="cd21117">
    <property type="entry name" value="Twitch_MoaA"/>
    <property type="match status" value="1"/>
</dbReference>
<feature type="binding site" evidence="12">
    <location>
        <position position="89"/>
    </location>
    <ligand>
        <name>GTP</name>
        <dbReference type="ChEBI" id="CHEBI:37565"/>
    </ligand>
</feature>
<organism evidence="14 15">
    <name type="scientific">Sphingomonas yabuuchiae</name>
    <dbReference type="NCBI Taxonomy" id="172044"/>
    <lineage>
        <taxon>Bacteria</taxon>
        <taxon>Pseudomonadati</taxon>
        <taxon>Pseudomonadota</taxon>
        <taxon>Alphaproteobacteria</taxon>
        <taxon>Sphingomonadales</taxon>
        <taxon>Sphingomonadaceae</taxon>
        <taxon>Sphingomonas</taxon>
    </lineage>
</organism>
<keyword evidence="5 12" id="KW-0547">Nucleotide-binding</keyword>
<feature type="binding site" evidence="12">
    <location>
        <position position="282"/>
    </location>
    <ligand>
        <name>[4Fe-4S] cluster</name>
        <dbReference type="ChEBI" id="CHEBI:49883"/>
        <label>2</label>
        <note>4Fe-4S-substrate</note>
    </ligand>
</feature>
<evidence type="ECO:0000313" key="15">
    <source>
        <dbReference type="Proteomes" id="UP000584663"/>
    </source>
</evidence>
<keyword evidence="7 12" id="KW-0411">Iron-sulfur</keyword>
<feature type="binding site" evidence="12">
    <location>
        <position position="40"/>
    </location>
    <ligand>
        <name>GTP</name>
        <dbReference type="ChEBI" id="CHEBI:37565"/>
    </ligand>
</feature>
<dbReference type="Gene3D" id="3.20.20.70">
    <property type="entry name" value="Aldolase class I"/>
    <property type="match status" value="1"/>
</dbReference>
<dbReference type="PROSITE" id="PS01305">
    <property type="entry name" value="MOAA_NIFB_PQQE"/>
    <property type="match status" value="1"/>
</dbReference>
<keyword evidence="10 12" id="KW-0456">Lyase</keyword>
<proteinExistence type="inferred from homology"/>
<evidence type="ECO:0000256" key="9">
    <source>
        <dbReference type="ARBA" id="ARBA00023150"/>
    </source>
</evidence>
<keyword evidence="15" id="KW-1185">Reference proteome</keyword>
<name>A0ABR6KDK3_9SPHN</name>
<feature type="binding site" evidence="12">
    <location>
        <position position="93"/>
    </location>
    <ligand>
        <name>S-adenosyl-L-methionine</name>
        <dbReference type="ChEBI" id="CHEBI:59789"/>
    </ligand>
</feature>
<keyword evidence="4 12" id="KW-0479">Metal-binding</keyword>
<comment type="cofactor">
    <cofactor evidence="12">
        <name>[4Fe-4S] cluster</name>
        <dbReference type="ChEBI" id="CHEBI:49883"/>
    </cofactor>
    <text evidence="12">Binds 2 [4Fe-4S] clusters. Binds 1 [4Fe-4S] cluster coordinated with 3 cysteines and an exchangeable S-adenosyl-L-methionine and 1 [4Fe-4S] cluster coordinated with 3 cysteines and the GTP-derived substrate.</text>
</comment>
<comment type="catalytic activity">
    <reaction evidence="11 12">
        <text>GTP + AH2 + S-adenosyl-L-methionine = (8S)-3',8-cyclo-7,8-dihydroguanosine 5'-triphosphate + 5'-deoxyadenosine + L-methionine + A + H(+)</text>
        <dbReference type="Rhea" id="RHEA:49576"/>
        <dbReference type="ChEBI" id="CHEBI:13193"/>
        <dbReference type="ChEBI" id="CHEBI:15378"/>
        <dbReference type="ChEBI" id="CHEBI:17319"/>
        <dbReference type="ChEBI" id="CHEBI:17499"/>
        <dbReference type="ChEBI" id="CHEBI:37565"/>
        <dbReference type="ChEBI" id="CHEBI:57844"/>
        <dbReference type="ChEBI" id="CHEBI:59789"/>
        <dbReference type="ChEBI" id="CHEBI:131766"/>
        <dbReference type="EC" id="4.1.99.22"/>
    </reaction>
</comment>
<feature type="binding site" evidence="12">
    <location>
        <position position="182"/>
    </location>
    <ligand>
        <name>GTP</name>
        <dbReference type="ChEBI" id="CHEBI:37565"/>
    </ligand>
</feature>
<evidence type="ECO:0000256" key="6">
    <source>
        <dbReference type="ARBA" id="ARBA00023004"/>
    </source>
</evidence>
<comment type="subunit">
    <text evidence="12">Monomer and homodimer.</text>
</comment>
<evidence type="ECO:0000256" key="8">
    <source>
        <dbReference type="ARBA" id="ARBA00023134"/>
    </source>
</evidence>
<evidence type="ECO:0000259" key="13">
    <source>
        <dbReference type="PROSITE" id="PS51918"/>
    </source>
</evidence>
<dbReference type="InterPro" id="IPR058240">
    <property type="entry name" value="rSAM_sf"/>
</dbReference>
<dbReference type="SFLD" id="SFLDG01383">
    <property type="entry name" value="cyclic_pyranopterin_phosphate"/>
    <property type="match status" value="1"/>
</dbReference>
<feature type="binding site" evidence="12">
    <location>
        <position position="53"/>
    </location>
    <ligand>
        <name>S-adenosyl-L-methionine</name>
        <dbReference type="ChEBI" id="CHEBI:59789"/>
    </ligand>
</feature>
<dbReference type="InterPro" id="IPR010505">
    <property type="entry name" value="MoaA_twitch"/>
</dbReference>
<dbReference type="HAMAP" id="MF_01225_B">
    <property type="entry name" value="MoaA_B"/>
    <property type="match status" value="1"/>
</dbReference>
<feature type="binding site" evidence="12">
    <location>
        <begin position="284"/>
        <end position="286"/>
    </location>
    <ligand>
        <name>GTP</name>
        <dbReference type="ChEBI" id="CHEBI:37565"/>
    </ligand>
</feature>
<dbReference type="Pfam" id="PF04055">
    <property type="entry name" value="Radical_SAM"/>
    <property type="match status" value="1"/>
</dbReference>